<dbReference type="CDD" id="cd24007">
    <property type="entry name" value="ASKHA_NBD_eukNAGK-like"/>
    <property type="match status" value="1"/>
</dbReference>
<evidence type="ECO:0000313" key="3">
    <source>
        <dbReference type="Proteomes" id="UP001267290"/>
    </source>
</evidence>
<dbReference type="EMBL" id="JAVDSB010000001">
    <property type="protein sequence ID" value="MDR6549181.1"/>
    <property type="molecule type" value="Genomic_DNA"/>
</dbReference>
<feature type="domain" description="ATPase BadF/BadG/BcrA/BcrD type" evidence="1">
    <location>
        <begin position="7"/>
        <end position="298"/>
    </location>
</feature>
<dbReference type="Gene3D" id="3.30.420.40">
    <property type="match status" value="2"/>
</dbReference>
<sequence length="308" mass="32835">MKAFVAGIDGGGSKTEALLVEVKTGETKRFISGGMNALTDDSVVSQANLQEIMKEIKHWLASNQGCLASICLGSASMVREDEQDWEVKLIADFFPQAQIQGVADGRIALIGALDGSPGVIVVAGTGSVAYALDEAGILRRCGGFGPIFGDEGSGYAIGRDALQAVAMDLDGRGESTLLTGVLQQRLSFESEESLIEKVYGEMSRKQIAALAQEVGICAQKNDPVSLRILDHAAKQLAVHYLRLLAQSHWSVPPPLSYAGGVFQMGGSILRPLEHYLGSWAERLIPPKHTPVYGAVRLAKQALGDVRCE</sequence>
<reference evidence="2 3" key="1">
    <citation type="submission" date="2023-07" db="EMBL/GenBank/DDBJ databases">
        <title>Sorghum-associated microbial communities from plants grown in Nebraska, USA.</title>
        <authorList>
            <person name="Schachtman D."/>
        </authorList>
    </citation>
    <scope>NUCLEOTIDE SEQUENCE [LARGE SCALE GENOMIC DNA]</scope>
    <source>
        <strain evidence="2 3">CC258</strain>
    </source>
</reference>
<dbReference type="Pfam" id="PF01869">
    <property type="entry name" value="BcrAD_BadFG"/>
    <property type="match status" value="1"/>
</dbReference>
<accession>A0ABU1NNY0</accession>
<dbReference type="PANTHER" id="PTHR43190">
    <property type="entry name" value="N-ACETYL-D-GLUCOSAMINE KINASE"/>
    <property type="match status" value="1"/>
</dbReference>
<dbReference type="Proteomes" id="UP001267290">
    <property type="component" value="Unassembled WGS sequence"/>
</dbReference>
<dbReference type="InterPro" id="IPR043129">
    <property type="entry name" value="ATPase_NBD"/>
</dbReference>
<dbReference type="SUPFAM" id="SSF53067">
    <property type="entry name" value="Actin-like ATPase domain"/>
    <property type="match status" value="2"/>
</dbReference>
<dbReference type="InterPro" id="IPR052519">
    <property type="entry name" value="Euk-type_GlcNAc_Kinase"/>
</dbReference>
<evidence type="ECO:0000259" key="1">
    <source>
        <dbReference type="Pfam" id="PF01869"/>
    </source>
</evidence>
<protein>
    <submittedName>
        <fullName evidence="2">N-acetylglucosamine kinase-like BadF-type ATPase</fullName>
    </submittedName>
</protein>
<gene>
    <name evidence="2" type="ORF">J2736_000364</name>
</gene>
<evidence type="ECO:0000313" key="2">
    <source>
        <dbReference type="EMBL" id="MDR6549181.1"/>
    </source>
</evidence>
<organism evidence="2 3">
    <name type="scientific">Paenibacillus qinlingensis</name>
    <dbReference type="NCBI Taxonomy" id="1837343"/>
    <lineage>
        <taxon>Bacteria</taxon>
        <taxon>Bacillati</taxon>
        <taxon>Bacillota</taxon>
        <taxon>Bacilli</taxon>
        <taxon>Bacillales</taxon>
        <taxon>Paenibacillaceae</taxon>
        <taxon>Paenibacillus</taxon>
    </lineage>
</organism>
<dbReference type="PANTHER" id="PTHR43190:SF3">
    <property type="entry name" value="N-ACETYL-D-GLUCOSAMINE KINASE"/>
    <property type="match status" value="1"/>
</dbReference>
<keyword evidence="3" id="KW-1185">Reference proteome</keyword>
<comment type="caution">
    <text evidence="2">The sequence shown here is derived from an EMBL/GenBank/DDBJ whole genome shotgun (WGS) entry which is preliminary data.</text>
</comment>
<name>A0ABU1NNY0_9BACL</name>
<proteinExistence type="predicted"/>
<dbReference type="InterPro" id="IPR002731">
    <property type="entry name" value="ATPase_BadF"/>
</dbReference>